<dbReference type="RefSeq" id="WP_139176474.1">
    <property type="nucleotide sequence ID" value="NZ_FOHU01000019.1"/>
</dbReference>
<organism evidence="2 3">
    <name type="scientific">Natronincola peptidivorans</name>
    <dbReference type="NCBI Taxonomy" id="426128"/>
    <lineage>
        <taxon>Bacteria</taxon>
        <taxon>Bacillati</taxon>
        <taxon>Bacillota</taxon>
        <taxon>Clostridia</taxon>
        <taxon>Peptostreptococcales</taxon>
        <taxon>Natronincolaceae</taxon>
        <taxon>Natronincola</taxon>
    </lineage>
</organism>
<evidence type="ECO:0000313" key="2">
    <source>
        <dbReference type="EMBL" id="SET67405.1"/>
    </source>
</evidence>
<feature type="transmembrane region" description="Helical" evidence="1">
    <location>
        <begin position="12"/>
        <end position="31"/>
    </location>
</feature>
<reference evidence="2 3" key="1">
    <citation type="submission" date="2016-10" db="EMBL/GenBank/DDBJ databases">
        <authorList>
            <person name="de Groot N.N."/>
        </authorList>
    </citation>
    <scope>NUCLEOTIDE SEQUENCE [LARGE SCALE GENOMIC DNA]</scope>
    <source>
        <strain evidence="2 3">DSM 18979</strain>
    </source>
</reference>
<keyword evidence="3" id="KW-1185">Reference proteome</keyword>
<evidence type="ECO:0000313" key="3">
    <source>
        <dbReference type="Proteomes" id="UP000199568"/>
    </source>
</evidence>
<evidence type="ECO:0000256" key="1">
    <source>
        <dbReference type="SAM" id="Phobius"/>
    </source>
</evidence>
<keyword evidence="1" id="KW-0472">Membrane</keyword>
<sequence length="121" mass="14564">MTKNLSLRSLYLYLVCLVTLVIFIFGTIFTIHRVVDLLIEDAHYYQTLEDFQQRFVVYGPDRERQEPQLSQEEIEKRYEAYLEQENARRKARNIRDLSYSSAAMIVGGGFWFYHWKKIKED</sequence>
<keyword evidence="1" id="KW-0812">Transmembrane</keyword>
<dbReference type="EMBL" id="FOHU01000019">
    <property type="protein sequence ID" value="SET67405.1"/>
    <property type="molecule type" value="Genomic_DNA"/>
</dbReference>
<accession>A0A1I0G9I1</accession>
<protein>
    <submittedName>
        <fullName evidence="2">Uncharacterized protein</fullName>
    </submittedName>
</protein>
<proteinExistence type="predicted"/>
<keyword evidence="1" id="KW-1133">Transmembrane helix</keyword>
<feature type="transmembrane region" description="Helical" evidence="1">
    <location>
        <begin position="97"/>
        <end position="115"/>
    </location>
</feature>
<name>A0A1I0G9I1_9FIRM</name>
<dbReference type="OrthoDB" id="5190246at2"/>
<gene>
    <name evidence="2" type="ORF">SAMN05660297_03105</name>
</gene>
<dbReference type="STRING" id="426128.SAMN05660297_03105"/>
<dbReference type="Proteomes" id="UP000199568">
    <property type="component" value="Unassembled WGS sequence"/>
</dbReference>
<dbReference type="AlphaFoldDB" id="A0A1I0G9I1"/>